<keyword evidence="3" id="KW-1185">Reference proteome</keyword>
<dbReference type="OrthoDB" id="6950397at2"/>
<evidence type="ECO:0008006" key="4">
    <source>
        <dbReference type="Google" id="ProtNLM"/>
    </source>
</evidence>
<gene>
    <name evidence="2" type="ORF">FM069_00590</name>
</gene>
<evidence type="ECO:0000256" key="1">
    <source>
        <dbReference type="SAM" id="Phobius"/>
    </source>
</evidence>
<feature type="transmembrane region" description="Helical" evidence="1">
    <location>
        <begin position="12"/>
        <end position="35"/>
    </location>
</feature>
<keyword evidence="1" id="KW-0472">Membrane</keyword>
<dbReference type="Proteomes" id="UP000315235">
    <property type="component" value="Unassembled WGS sequence"/>
</dbReference>
<dbReference type="Gene3D" id="2.120.10.30">
    <property type="entry name" value="TolB, C-terminal domain"/>
    <property type="match status" value="1"/>
</dbReference>
<accession>A0A553H4A9</accession>
<sequence length="298" mass="32675">MLETLSTPSTPTRLLIAGAAALGLAAVTALAFFAWQNFYPVQASEGWNVRVAFEDVAKAAAIVPSPEGGLYVSQELKDGKGSIIHIAPGGERETLFGGLSKPDGMVAAQGGLVFSQEGGSAPVKLYRQGDVRDLFDGVNVQGLWSDGETLFAIEDRKRDGRLFRYQWRDQRLSILRDDLSEAESITRCPDGTMLYSEKEKGLIRRLSADGTDAPLAVQLDKPSYLLCDSNGLWVSEDLTHRARLLLIEPSRRVQTILSYLKAPQAITRLAEGRYLVAEGGRDRILEIRLDTPDLAQRN</sequence>
<dbReference type="InterPro" id="IPR011042">
    <property type="entry name" value="6-blade_b-propeller_TolB-like"/>
</dbReference>
<evidence type="ECO:0000313" key="2">
    <source>
        <dbReference type="EMBL" id="TRX76554.1"/>
    </source>
</evidence>
<organism evidence="2 3">
    <name type="scientific">Pseudomonas mangiferae</name>
    <dbReference type="NCBI Taxonomy" id="2593654"/>
    <lineage>
        <taxon>Bacteria</taxon>
        <taxon>Pseudomonadati</taxon>
        <taxon>Pseudomonadota</taxon>
        <taxon>Gammaproteobacteria</taxon>
        <taxon>Pseudomonadales</taxon>
        <taxon>Pseudomonadaceae</taxon>
        <taxon>Pseudomonas</taxon>
    </lineage>
</organism>
<keyword evidence="1" id="KW-0812">Transmembrane</keyword>
<comment type="caution">
    <text evidence="2">The sequence shown here is derived from an EMBL/GenBank/DDBJ whole genome shotgun (WGS) entry which is preliminary data.</text>
</comment>
<dbReference type="SUPFAM" id="SSF63829">
    <property type="entry name" value="Calcium-dependent phosphotriesterase"/>
    <property type="match status" value="1"/>
</dbReference>
<dbReference type="AlphaFoldDB" id="A0A553H4A9"/>
<evidence type="ECO:0000313" key="3">
    <source>
        <dbReference type="Proteomes" id="UP000315235"/>
    </source>
</evidence>
<protein>
    <recommendedName>
        <fullName evidence="4">Strictosidine synthase</fullName>
    </recommendedName>
</protein>
<dbReference type="RefSeq" id="WP_143486185.1">
    <property type="nucleotide sequence ID" value="NZ_VJOY01000001.1"/>
</dbReference>
<reference evidence="2 3" key="1">
    <citation type="submission" date="2019-07" db="EMBL/GenBank/DDBJ databases">
        <title>Pseudomonas mangiferae sp. nov., isolated from bark of mango tree in Thailand.</title>
        <authorList>
            <person name="Srisuk N."/>
            <person name="Anurat P."/>
        </authorList>
    </citation>
    <scope>NUCLEOTIDE SEQUENCE [LARGE SCALE GENOMIC DNA]</scope>
    <source>
        <strain evidence="2 3">DMKU_BBB3-04</strain>
    </source>
</reference>
<name>A0A553H4A9_9PSED</name>
<keyword evidence="1" id="KW-1133">Transmembrane helix</keyword>
<proteinExistence type="predicted"/>
<dbReference type="EMBL" id="VJOY01000001">
    <property type="protein sequence ID" value="TRX76554.1"/>
    <property type="molecule type" value="Genomic_DNA"/>
</dbReference>